<evidence type="ECO:0000313" key="4">
    <source>
        <dbReference type="EMBL" id="PSL24537.1"/>
    </source>
</evidence>
<dbReference type="InterPro" id="IPR013785">
    <property type="entry name" value="Aldolase_TIM"/>
</dbReference>
<proteinExistence type="predicted"/>
<dbReference type="Pfam" id="PF00724">
    <property type="entry name" value="Oxidored_FMN"/>
    <property type="match status" value="1"/>
</dbReference>
<accession>A0A2P8FS68</accession>
<dbReference type="Proteomes" id="UP000240978">
    <property type="component" value="Unassembled WGS sequence"/>
</dbReference>
<keyword evidence="1" id="KW-0285">Flavoprotein</keyword>
<organism evidence="4 5">
    <name type="scientific">Chitinophaga ginsengisoli</name>
    <dbReference type="NCBI Taxonomy" id="363837"/>
    <lineage>
        <taxon>Bacteria</taxon>
        <taxon>Pseudomonadati</taxon>
        <taxon>Bacteroidota</taxon>
        <taxon>Chitinophagia</taxon>
        <taxon>Chitinophagales</taxon>
        <taxon>Chitinophagaceae</taxon>
        <taxon>Chitinophaga</taxon>
    </lineage>
</organism>
<sequence length="388" mass="42263">MNTNTDILFQPIKLGNHTLKNRFTVAPMTRRSASKEGIPTAEMTDYYAAFAKGGFSLIITEGTYTDNLFSKADDHQPGLVTHEQVEGWKKVTDKVHQEDPNALIILQLMHGGALSQHTDKTIAPSAIQPKGLRNTEPGGLTGPFPLPSAMSKKDLQEAKDGFAQTAIRALIAGFDGVEIHAANGYLLDQFITPHTNVREDEYGGSYQNRLRFPIEVFTAIKAAVPKDFIVGIRFSESKVNDLTYRWPGGSATAKEIFDILKGLDVSYIHIASEGGNWTRESLYDDGTSSNSIAKKITGKPVIVNGGMHDTALATRLISSDEADLISIGRTAIANPDLPEKIKNGVTPTPFFKELIRDSLTLAHTKQLLQKAGNKTQVAQAPQAPQVPQ</sequence>
<protein>
    <submittedName>
        <fullName evidence="4">2,4-dienoyl-CoA reductase-like NADH-dependent reductase (Old Yellow Enzyme family)</fullName>
    </submittedName>
</protein>
<dbReference type="GO" id="GO:0010181">
    <property type="term" value="F:FMN binding"/>
    <property type="evidence" value="ECO:0007669"/>
    <property type="project" value="InterPro"/>
</dbReference>
<dbReference type="SUPFAM" id="SSF51395">
    <property type="entry name" value="FMN-linked oxidoreductases"/>
    <property type="match status" value="1"/>
</dbReference>
<comment type="caution">
    <text evidence="4">The sequence shown here is derived from an EMBL/GenBank/DDBJ whole genome shotgun (WGS) entry which is preliminary data.</text>
</comment>
<dbReference type="OrthoDB" id="9772736at2"/>
<evidence type="ECO:0000256" key="1">
    <source>
        <dbReference type="ARBA" id="ARBA00022630"/>
    </source>
</evidence>
<keyword evidence="2" id="KW-0560">Oxidoreductase</keyword>
<reference evidence="4 5" key="1">
    <citation type="submission" date="2018-03" db="EMBL/GenBank/DDBJ databases">
        <title>Genomic Encyclopedia of Archaeal and Bacterial Type Strains, Phase II (KMG-II): from individual species to whole genera.</title>
        <authorList>
            <person name="Goeker M."/>
        </authorList>
    </citation>
    <scope>NUCLEOTIDE SEQUENCE [LARGE SCALE GENOMIC DNA]</scope>
    <source>
        <strain evidence="4 5">DSM 18107</strain>
    </source>
</reference>
<keyword evidence="5" id="KW-1185">Reference proteome</keyword>
<dbReference type="RefSeq" id="WP_106605090.1">
    <property type="nucleotide sequence ID" value="NZ_PYGK01000015.1"/>
</dbReference>
<evidence type="ECO:0000259" key="3">
    <source>
        <dbReference type="Pfam" id="PF00724"/>
    </source>
</evidence>
<gene>
    <name evidence="4" type="ORF">CLV42_115124</name>
</gene>
<dbReference type="InterPro" id="IPR051799">
    <property type="entry name" value="NADH_flavin_oxidoreductase"/>
</dbReference>
<evidence type="ECO:0000313" key="5">
    <source>
        <dbReference type="Proteomes" id="UP000240978"/>
    </source>
</evidence>
<evidence type="ECO:0000256" key="2">
    <source>
        <dbReference type="ARBA" id="ARBA00023002"/>
    </source>
</evidence>
<name>A0A2P8FS68_9BACT</name>
<feature type="domain" description="NADH:flavin oxidoreductase/NADH oxidase N-terminal" evidence="3">
    <location>
        <begin position="8"/>
        <end position="345"/>
    </location>
</feature>
<dbReference type="EMBL" id="PYGK01000015">
    <property type="protein sequence ID" value="PSL24537.1"/>
    <property type="molecule type" value="Genomic_DNA"/>
</dbReference>
<dbReference type="AlphaFoldDB" id="A0A2P8FS68"/>
<dbReference type="CDD" id="cd02803">
    <property type="entry name" value="OYE_like_FMN_family"/>
    <property type="match status" value="1"/>
</dbReference>
<dbReference type="PANTHER" id="PTHR43656">
    <property type="entry name" value="BINDING OXIDOREDUCTASE, PUTATIVE (AFU_ORTHOLOGUE AFUA_2G08260)-RELATED"/>
    <property type="match status" value="1"/>
</dbReference>
<dbReference type="GO" id="GO:0016491">
    <property type="term" value="F:oxidoreductase activity"/>
    <property type="evidence" value="ECO:0007669"/>
    <property type="project" value="UniProtKB-KW"/>
</dbReference>
<dbReference type="Gene3D" id="3.20.20.70">
    <property type="entry name" value="Aldolase class I"/>
    <property type="match status" value="1"/>
</dbReference>
<dbReference type="InterPro" id="IPR001155">
    <property type="entry name" value="OxRdtase_FMN_N"/>
</dbReference>
<dbReference type="PANTHER" id="PTHR43656:SF2">
    <property type="entry name" value="BINDING OXIDOREDUCTASE, PUTATIVE (AFU_ORTHOLOGUE AFUA_2G08260)-RELATED"/>
    <property type="match status" value="1"/>
</dbReference>